<dbReference type="AlphaFoldDB" id="A0AA86UEI5"/>
<protein>
    <submittedName>
        <fullName evidence="2">Hypothetical_protein</fullName>
    </submittedName>
</protein>
<gene>
    <name evidence="1" type="ORF">HINF_LOCUS36586</name>
    <name evidence="2" type="ORF">HINF_LOCUS42285</name>
</gene>
<keyword evidence="3" id="KW-1185">Reference proteome</keyword>
<comment type="caution">
    <text evidence="1">The sequence shown here is derived from an EMBL/GenBank/DDBJ whole genome shotgun (WGS) entry which is preliminary data.</text>
</comment>
<reference evidence="1" key="1">
    <citation type="submission" date="2023-06" db="EMBL/GenBank/DDBJ databases">
        <authorList>
            <person name="Kurt Z."/>
        </authorList>
    </citation>
    <scope>NUCLEOTIDE SEQUENCE</scope>
</reference>
<evidence type="ECO:0000313" key="3">
    <source>
        <dbReference type="Proteomes" id="UP001642409"/>
    </source>
</evidence>
<sequence>MIEAECDYLKQLFSKHIERLSSGYLVPNITQELLDLLLAKNLTFNHHMLTGFIFKSQFQIETELDPNSDKIQEIKYDIMLLSLCIVINHEFITKISLKHVPGIQNIILALLLKYQELSQLVFKFNSLFSRALLFNDDVTQNAFNQQLSALFHLQAGFIMARKTASKLDCCEFPLPTNFDEQLFELFQLISQLCVKRNQSLRETCVEEAREFGLTQVESALACHCCDEALKKLSDYYDIKQHHNNECYTLEQELQQKLVGFDSLFYWMSGVANLKMG</sequence>
<evidence type="ECO:0000313" key="2">
    <source>
        <dbReference type="EMBL" id="CAL6047601.1"/>
    </source>
</evidence>
<dbReference type="EMBL" id="CAXDID020000172">
    <property type="protein sequence ID" value="CAL6047601.1"/>
    <property type="molecule type" value="Genomic_DNA"/>
</dbReference>
<accession>A0AA86UEI5</accession>
<proteinExistence type="predicted"/>
<organism evidence="1">
    <name type="scientific">Hexamita inflata</name>
    <dbReference type="NCBI Taxonomy" id="28002"/>
    <lineage>
        <taxon>Eukaryota</taxon>
        <taxon>Metamonada</taxon>
        <taxon>Diplomonadida</taxon>
        <taxon>Hexamitidae</taxon>
        <taxon>Hexamitinae</taxon>
        <taxon>Hexamita</taxon>
    </lineage>
</organism>
<reference evidence="2 3" key="2">
    <citation type="submission" date="2024-07" db="EMBL/GenBank/DDBJ databases">
        <authorList>
            <person name="Akdeniz Z."/>
        </authorList>
    </citation>
    <scope>NUCLEOTIDE SEQUENCE [LARGE SCALE GENOMIC DNA]</scope>
</reference>
<name>A0AA86UEI5_9EUKA</name>
<dbReference type="Proteomes" id="UP001642409">
    <property type="component" value="Unassembled WGS sequence"/>
</dbReference>
<dbReference type="EMBL" id="CATOUU010000792">
    <property type="protein sequence ID" value="CAI9948941.1"/>
    <property type="molecule type" value="Genomic_DNA"/>
</dbReference>
<evidence type="ECO:0000313" key="1">
    <source>
        <dbReference type="EMBL" id="CAI9948941.1"/>
    </source>
</evidence>